<evidence type="ECO:0000313" key="3">
    <source>
        <dbReference type="Proteomes" id="UP000271162"/>
    </source>
</evidence>
<feature type="transmembrane region" description="Helical" evidence="1">
    <location>
        <begin position="162"/>
        <end position="180"/>
    </location>
</feature>
<evidence type="ECO:0000256" key="1">
    <source>
        <dbReference type="SAM" id="Phobius"/>
    </source>
</evidence>
<gene>
    <name evidence="2" type="ORF">NBR_LOCUS21845</name>
</gene>
<evidence type="ECO:0000313" key="2">
    <source>
        <dbReference type="EMBL" id="VDL86212.1"/>
    </source>
</evidence>
<dbReference type="InterPro" id="IPR007669">
    <property type="entry name" value="Chst-1-like"/>
</dbReference>
<reference evidence="4" key="1">
    <citation type="submission" date="2017-02" db="UniProtKB">
        <authorList>
            <consortium name="WormBaseParasite"/>
        </authorList>
    </citation>
    <scope>IDENTIFICATION</scope>
</reference>
<keyword evidence="1" id="KW-0472">Membrane</keyword>
<accession>A0A0N4YX72</accession>
<dbReference type="GO" id="GO:1902884">
    <property type="term" value="P:positive regulation of response to oxidative stress"/>
    <property type="evidence" value="ECO:0007669"/>
    <property type="project" value="InterPro"/>
</dbReference>
<keyword evidence="1" id="KW-1133">Transmembrane helix</keyword>
<dbReference type="Pfam" id="PF03567">
    <property type="entry name" value="Sulfotransfer_2"/>
    <property type="match status" value="1"/>
</dbReference>
<protein>
    <submittedName>
        <fullName evidence="2 4">Uncharacterized protein</fullName>
    </submittedName>
</protein>
<dbReference type="PANTHER" id="PTHR22900:SF11">
    <property type="entry name" value="PROTEIN CBG01579"/>
    <property type="match status" value="1"/>
</dbReference>
<dbReference type="GO" id="GO:0050650">
    <property type="term" value="P:chondroitin sulfate proteoglycan biosynthetic process"/>
    <property type="evidence" value="ECO:0007669"/>
    <property type="project" value="InterPro"/>
</dbReference>
<dbReference type="InterPro" id="IPR005331">
    <property type="entry name" value="Sulfotransferase"/>
</dbReference>
<dbReference type="GO" id="GO:0047756">
    <property type="term" value="F:chondroitin 4-sulfotransferase activity"/>
    <property type="evidence" value="ECO:0007669"/>
    <property type="project" value="InterPro"/>
</dbReference>
<dbReference type="Proteomes" id="UP000271162">
    <property type="component" value="Unassembled WGS sequence"/>
</dbReference>
<keyword evidence="1" id="KW-0812">Transmembrane</keyword>
<proteinExistence type="predicted"/>
<reference evidence="2 3" key="2">
    <citation type="submission" date="2018-11" db="EMBL/GenBank/DDBJ databases">
        <authorList>
            <consortium name="Pathogen Informatics"/>
        </authorList>
    </citation>
    <scope>NUCLEOTIDE SEQUENCE [LARGE SCALE GENOMIC DNA]</scope>
</reference>
<keyword evidence="3" id="KW-1185">Reference proteome</keyword>
<dbReference type="AlphaFoldDB" id="A0A0N4YX72"/>
<dbReference type="GO" id="GO:0016020">
    <property type="term" value="C:membrane"/>
    <property type="evidence" value="ECO:0007669"/>
    <property type="project" value="InterPro"/>
</dbReference>
<dbReference type="EMBL" id="UYSL01026950">
    <property type="protein sequence ID" value="VDL86212.1"/>
    <property type="molecule type" value="Genomic_DNA"/>
</dbReference>
<name>A0A0N4YX72_NIPBR</name>
<organism evidence="4">
    <name type="scientific">Nippostrongylus brasiliensis</name>
    <name type="common">Rat hookworm</name>
    <dbReference type="NCBI Taxonomy" id="27835"/>
    <lineage>
        <taxon>Eukaryota</taxon>
        <taxon>Metazoa</taxon>
        <taxon>Ecdysozoa</taxon>
        <taxon>Nematoda</taxon>
        <taxon>Chromadorea</taxon>
        <taxon>Rhabditida</taxon>
        <taxon>Rhabditina</taxon>
        <taxon>Rhabditomorpha</taxon>
        <taxon>Strongyloidea</taxon>
        <taxon>Heligmosomidae</taxon>
        <taxon>Nippostrongylus</taxon>
    </lineage>
</organism>
<sequence length="204" mass="23117">MTNNSNAATCSKTSVVSNLPLFSKISQDGILPPYAGNKFGLYTYIMIAPLYRLAFCAVPKTMSTVLYASFCFLNYPATFLSNNRNISHEFWNKRFCDYKDYKNDYEFIKYERGQEGARKMAIQFGKFLAGANVPDEFREMIYEEMLSSGQIGPSSGMRAPALFRRLVVAVLVIVFVADVWPDAHRELFSSISFTYDPDKGVFNA</sequence>
<evidence type="ECO:0000313" key="4">
    <source>
        <dbReference type="WBParaSite" id="NBR_0002184401-mRNA-1"/>
    </source>
</evidence>
<dbReference type="WBParaSite" id="NBR_0002184401-mRNA-1">
    <property type="protein sequence ID" value="NBR_0002184401-mRNA-1"/>
    <property type="gene ID" value="NBR_0002184401"/>
</dbReference>
<dbReference type="PANTHER" id="PTHR22900">
    <property type="entry name" value="PROTEIN CBG14245-RELATED"/>
    <property type="match status" value="1"/>
</dbReference>